<dbReference type="InParanoid" id="A0A1I7VUV6"/>
<protein>
    <submittedName>
        <fullName evidence="4">SERTA domain-containing protein</fullName>
    </submittedName>
</protein>
<accession>A0A1S0TWF8</accession>
<dbReference type="Proteomes" id="UP000095285">
    <property type="component" value="Unassembled WGS sequence"/>
</dbReference>
<organism evidence="3 4">
    <name type="scientific">Loa loa</name>
    <name type="common">Eye worm</name>
    <name type="synonym">Filaria loa</name>
    <dbReference type="NCBI Taxonomy" id="7209"/>
    <lineage>
        <taxon>Eukaryota</taxon>
        <taxon>Metazoa</taxon>
        <taxon>Ecdysozoa</taxon>
        <taxon>Nematoda</taxon>
        <taxon>Chromadorea</taxon>
        <taxon>Rhabditida</taxon>
        <taxon>Spirurina</taxon>
        <taxon>Spiruromorpha</taxon>
        <taxon>Filarioidea</taxon>
        <taxon>Onchocercidae</taxon>
        <taxon>Loa</taxon>
    </lineage>
</organism>
<accession>A0A1I7VUV6</accession>
<sequence>MILLVALSQSSYSSSSDGQELDDWSCDLVNGVSSTSGSLLNSNTFGLVPSSDNHASFIYHRQPSIKLEQSCVDDIVLEMDSENDGYSNNSSIYSDGSASFNASSVLPLMNESVNLKEHRRAILDLSISKIQTMNASNVAVSLRKSLLIYNMMKSLQRDLDACDVFVCGSLTERENEVIDNDVEMLETNEFEKRNWEQSISDLNCNINSDNNPCNHRLGYDWPWGTLVNTSKDTVQGSEKCDSDNVFTLTSSNELFNAGNTWSNLDSTDSSGFVDDYLEMLCAWEDENYNPLTNCNLTHAEIMNMFHLSSHRMNNQLVSQA</sequence>
<reference evidence="4" key="2">
    <citation type="submission" date="2016-11" db="UniProtKB">
        <authorList>
            <consortium name="WormBaseParasite"/>
        </authorList>
    </citation>
    <scope>IDENTIFICATION</scope>
</reference>
<dbReference type="OMA" id="WPWGTLV"/>
<feature type="domain" description="SERTA" evidence="1">
    <location>
        <begin position="115"/>
        <end position="163"/>
    </location>
</feature>
<proteinExistence type="predicted"/>
<evidence type="ECO:0000313" key="4">
    <source>
        <dbReference type="WBParaSite" id="EN70_6552"/>
    </source>
</evidence>
<evidence type="ECO:0000313" key="2">
    <source>
        <dbReference type="EMBL" id="EFO20996.1"/>
    </source>
</evidence>
<dbReference type="EMBL" id="JH712105">
    <property type="protein sequence ID" value="EFO20996.1"/>
    <property type="molecule type" value="Genomic_DNA"/>
</dbReference>
<reference evidence="2 3" key="1">
    <citation type="submission" date="2012-04" db="EMBL/GenBank/DDBJ databases">
        <title>The Genome Sequence of Loa loa.</title>
        <authorList>
            <consortium name="The Broad Institute Genome Sequencing Platform"/>
            <consortium name="Broad Institute Genome Sequencing Center for Infectious Disease"/>
            <person name="Nutman T.B."/>
            <person name="Fink D.L."/>
            <person name="Russ C."/>
            <person name="Young S."/>
            <person name="Zeng Q."/>
            <person name="Gargeya S."/>
            <person name="Alvarado L."/>
            <person name="Berlin A."/>
            <person name="Chapman S.B."/>
            <person name="Chen Z."/>
            <person name="Freedman E."/>
            <person name="Gellesch M."/>
            <person name="Goldberg J."/>
            <person name="Griggs A."/>
            <person name="Gujja S."/>
            <person name="Heilman E.R."/>
            <person name="Heiman D."/>
            <person name="Howarth C."/>
            <person name="Mehta T."/>
            <person name="Neiman D."/>
            <person name="Pearson M."/>
            <person name="Roberts A."/>
            <person name="Saif S."/>
            <person name="Shea T."/>
            <person name="Shenoy N."/>
            <person name="Sisk P."/>
            <person name="Stolte C."/>
            <person name="Sykes S."/>
            <person name="White J."/>
            <person name="Yandava C."/>
            <person name="Haas B."/>
            <person name="Henn M.R."/>
            <person name="Nusbaum C."/>
            <person name="Birren B."/>
        </authorList>
    </citation>
    <scope>NUCLEOTIDE SEQUENCE [LARGE SCALE GENOMIC DNA]</scope>
</reference>
<keyword evidence="3" id="KW-1185">Reference proteome</keyword>
<evidence type="ECO:0000313" key="3">
    <source>
        <dbReference type="Proteomes" id="UP000095285"/>
    </source>
</evidence>
<name>A0A1I7VUV6_LOALO</name>
<dbReference type="InterPro" id="IPR009263">
    <property type="entry name" value="SERTA_dom"/>
</dbReference>
<dbReference type="KEGG" id="loa:LOAG_07491"/>
<dbReference type="GeneID" id="9944912"/>
<dbReference type="AlphaFoldDB" id="A0A1I7VUV6"/>
<evidence type="ECO:0000259" key="1">
    <source>
        <dbReference type="PROSITE" id="PS51053"/>
    </source>
</evidence>
<dbReference type="CTD" id="9944912"/>
<dbReference type="PROSITE" id="PS51053">
    <property type="entry name" value="SERTA"/>
    <property type="match status" value="1"/>
</dbReference>
<gene>
    <name evidence="2 4" type="ORF">LOAG_07491</name>
</gene>
<dbReference type="RefSeq" id="XP_003143072.1">
    <property type="nucleotide sequence ID" value="XM_003143024.2"/>
</dbReference>
<dbReference type="WBParaSite" id="EN70_6552">
    <property type="protein sequence ID" value="EN70_6552"/>
    <property type="gene ID" value="EN70_6552"/>
</dbReference>
<dbReference type="OrthoDB" id="5810123at2759"/>